<evidence type="ECO:0000256" key="1">
    <source>
        <dbReference type="SAM" id="MobiDB-lite"/>
    </source>
</evidence>
<dbReference type="EMBL" id="UYYB01111402">
    <property type="protein sequence ID" value="VDM81099.1"/>
    <property type="molecule type" value="Genomic_DNA"/>
</dbReference>
<accession>A0A3P7JMB9</accession>
<proteinExistence type="predicted"/>
<name>A0A3P7JMB9_STRVU</name>
<evidence type="ECO:0000313" key="2">
    <source>
        <dbReference type="EMBL" id="VDM81099.1"/>
    </source>
</evidence>
<dbReference type="OrthoDB" id="5877280at2759"/>
<dbReference type="AlphaFoldDB" id="A0A3P7JMB9"/>
<sequence>MIRARESPPKGLVEKRRAQFTQVEHSTSADETLRAPRSRSVPISAVLLNAQRPQSRPTRDEVHECGEATTTMERLSDGDSRMVRVIREIGRERGRHLTQPLSNAAVRAASHSLSRGFPIVTVNVTDPKSSRRRTVSDIPQPVIIEVSRTT</sequence>
<keyword evidence="3" id="KW-1185">Reference proteome</keyword>
<evidence type="ECO:0000313" key="3">
    <source>
        <dbReference type="Proteomes" id="UP000270094"/>
    </source>
</evidence>
<gene>
    <name evidence="2" type="ORF">SVUK_LOCUS16097</name>
</gene>
<protein>
    <submittedName>
        <fullName evidence="2">Uncharacterized protein</fullName>
    </submittedName>
</protein>
<feature type="region of interest" description="Disordered" evidence="1">
    <location>
        <begin position="1"/>
        <end position="42"/>
    </location>
</feature>
<dbReference type="Proteomes" id="UP000270094">
    <property type="component" value="Unassembled WGS sequence"/>
</dbReference>
<reference evidence="2 3" key="1">
    <citation type="submission" date="2018-11" db="EMBL/GenBank/DDBJ databases">
        <authorList>
            <consortium name="Pathogen Informatics"/>
        </authorList>
    </citation>
    <scope>NUCLEOTIDE SEQUENCE [LARGE SCALE GENOMIC DNA]</scope>
</reference>
<organism evidence="2 3">
    <name type="scientific">Strongylus vulgaris</name>
    <name type="common">Blood worm</name>
    <dbReference type="NCBI Taxonomy" id="40348"/>
    <lineage>
        <taxon>Eukaryota</taxon>
        <taxon>Metazoa</taxon>
        <taxon>Ecdysozoa</taxon>
        <taxon>Nematoda</taxon>
        <taxon>Chromadorea</taxon>
        <taxon>Rhabditida</taxon>
        <taxon>Rhabditina</taxon>
        <taxon>Rhabditomorpha</taxon>
        <taxon>Strongyloidea</taxon>
        <taxon>Strongylidae</taxon>
        <taxon>Strongylus</taxon>
    </lineage>
</organism>
<feature type="compositionally biased region" description="Basic and acidic residues" evidence="1">
    <location>
        <begin position="1"/>
        <end position="17"/>
    </location>
</feature>